<organism evidence="2">
    <name type="scientific">bioreactor metagenome</name>
    <dbReference type="NCBI Taxonomy" id="1076179"/>
    <lineage>
        <taxon>unclassified sequences</taxon>
        <taxon>metagenomes</taxon>
        <taxon>ecological metagenomes</taxon>
    </lineage>
</organism>
<dbReference type="Gene3D" id="3.90.1720.10">
    <property type="entry name" value="endopeptidase domain like (from Nostoc punctiforme)"/>
    <property type="match status" value="1"/>
</dbReference>
<name>A0A644VK48_9ZZZZ</name>
<accession>A0A644VK48</accession>
<feature type="domain" description="Tail spike" evidence="1">
    <location>
        <begin position="120"/>
        <end position="360"/>
    </location>
</feature>
<dbReference type="EMBL" id="VSSQ01000336">
    <property type="protein sequence ID" value="MPL91708.1"/>
    <property type="molecule type" value="Genomic_DNA"/>
</dbReference>
<comment type="caution">
    <text evidence="2">The sequence shown here is derived from an EMBL/GenBank/DDBJ whole genome shotgun (WGS) entry which is preliminary data.</text>
</comment>
<gene>
    <name evidence="2" type="ORF">SDC9_37784</name>
</gene>
<proteinExistence type="predicted"/>
<dbReference type="InterPro" id="IPR010572">
    <property type="entry name" value="Tail_dom"/>
</dbReference>
<dbReference type="Pfam" id="PF06605">
    <property type="entry name" value="Prophage_tail"/>
    <property type="match status" value="1"/>
</dbReference>
<sequence length="740" mass="85295">MNMMFVFDSNKKLIGFLSNNGASPIAPFFNDLFKQDLITGADTYEFTAINNSYTSRIIQPGNYVLFFYDNKYKMFQIVEQKHEHNSGKKYMTSYCEGVGLELLTDYCEPFTIEGNFKLFLETVLQDTEWKVGNISESLLHKTSLVKNTKNEKVYKLIQDSISTFGVELEFRIEFVKNKVAGMYIDAYADGERGRKTYKRFEYGDNVISINKKVNIYDFASAGIGEGGDGIDFKDIEWKKSNGDPTDKPLGQDFVVNHIANDSFNKGKKYIKKTYNFNTKDKRELLRLTYEALLKDGEPKTDYEINLGLRGEEYKSIRIGDTVYVIDFDYFPSVMLEARVGVLEISFTDPRKNKCILSNYKEVQSKIKSFSKEDIMNEVLDYISRLELGILTEADMKILRDYMEKMNFTKEEIDSLFSKYQNIIVDGVDIKGSSINITLDDKRYYKCDSLDKLVLKVANNTNSKFKSIIEFTTKYDCYPMKLEQSNDIYMVGEDCKNGVLINKADTKYRITVTYINNVGYPRKFKGQVEVLNRGSMNYKVAAKFSRADQLITLSLQYYNNRGLFKYNQLTPLTYYSQGKKPSNYASNWKTGGLYHIDCSTFVNQLFRARGYDNSIYKNLTYGMGASVKYGWGFDIGRTASAQAEWCIKNGYHLNISTTNETAWWNLLPGDLVFWGARTESSETNVESRYMQVSHVAVVRTPKNSNNQTTTMEVTTNSDVVLNRTLQNNFPEKILFFARVRR</sequence>
<evidence type="ECO:0000313" key="2">
    <source>
        <dbReference type="EMBL" id="MPL91708.1"/>
    </source>
</evidence>
<dbReference type="AlphaFoldDB" id="A0A644VK48"/>
<evidence type="ECO:0000259" key="1">
    <source>
        <dbReference type="Pfam" id="PF06605"/>
    </source>
</evidence>
<protein>
    <recommendedName>
        <fullName evidence="1">Tail spike domain-containing protein</fullName>
    </recommendedName>
</protein>
<reference evidence="2" key="1">
    <citation type="submission" date="2019-08" db="EMBL/GenBank/DDBJ databases">
        <authorList>
            <person name="Kucharzyk K."/>
            <person name="Murdoch R.W."/>
            <person name="Higgins S."/>
            <person name="Loffler F."/>
        </authorList>
    </citation>
    <scope>NUCLEOTIDE SEQUENCE</scope>
</reference>